<dbReference type="EMBL" id="QXFX01000768">
    <property type="protein sequence ID" value="KAE9104898.1"/>
    <property type="molecule type" value="Genomic_DNA"/>
</dbReference>
<protein>
    <submittedName>
        <fullName evidence="1">Uncharacterized protein</fullName>
    </submittedName>
</protein>
<dbReference type="Proteomes" id="UP000488956">
    <property type="component" value="Unassembled WGS sequence"/>
</dbReference>
<comment type="caution">
    <text evidence="1">The sequence shown here is derived from an EMBL/GenBank/DDBJ whole genome shotgun (WGS) entry which is preliminary data.</text>
</comment>
<proteinExistence type="predicted"/>
<name>A0A6G0L1B2_9STRA</name>
<evidence type="ECO:0000313" key="1">
    <source>
        <dbReference type="EMBL" id="KAE9104898.1"/>
    </source>
</evidence>
<organism evidence="1 2">
    <name type="scientific">Phytophthora fragariae</name>
    <dbReference type="NCBI Taxonomy" id="53985"/>
    <lineage>
        <taxon>Eukaryota</taxon>
        <taxon>Sar</taxon>
        <taxon>Stramenopiles</taxon>
        <taxon>Oomycota</taxon>
        <taxon>Peronosporomycetes</taxon>
        <taxon>Peronosporales</taxon>
        <taxon>Peronosporaceae</taxon>
        <taxon>Phytophthora</taxon>
    </lineage>
</organism>
<sequence length="75" mass="7517">MQTYFATWVGGTSSSSSALLAAGGTGACIFSSSSAASASCCSTPSLVRNAQIVNRRRARSVVLATRSRSCPGAGL</sequence>
<reference evidence="1 2" key="1">
    <citation type="submission" date="2018-09" db="EMBL/GenBank/DDBJ databases">
        <title>Genomic investigation of the strawberry pathogen Phytophthora fragariae indicates pathogenicity is determined by transcriptional variation in three key races.</title>
        <authorList>
            <person name="Adams T.M."/>
            <person name="Armitage A.D."/>
            <person name="Sobczyk M.K."/>
            <person name="Bates H.J."/>
            <person name="Dunwell J.M."/>
            <person name="Nellist C.F."/>
            <person name="Harrison R.J."/>
        </authorList>
    </citation>
    <scope>NUCLEOTIDE SEQUENCE [LARGE SCALE GENOMIC DNA]</scope>
    <source>
        <strain evidence="1 2">ONT-3</strain>
    </source>
</reference>
<accession>A0A6G0L1B2</accession>
<dbReference type="AlphaFoldDB" id="A0A6G0L1B2"/>
<evidence type="ECO:0000313" key="2">
    <source>
        <dbReference type="Proteomes" id="UP000488956"/>
    </source>
</evidence>
<gene>
    <name evidence="1" type="ORF">PF010_g13219</name>
</gene>